<accession>A0A0R1TM06</accession>
<dbReference type="Gene3D" id="2.40.50.1020">
    <property type="entry name" value="LytTr DNA-binding domain"/>
    <property type="match status" value="1"/>
</dbReference>
<dbReference type="GO" id="GO:0003677">
    <property type="term" value="F:DNA binding"/>
    <property type="evidence" value="ECO:0007669"/>
    <property type="project" value="InterPro"/>
</dbReference>
<dbReference type="STRING" id="1423740.FC36_GL001430"/>
<comment type="caution">
    <text evidence="2">The sequence shown here is derived from an EMBL/GenBank/DDBJ whole genome shotgun (WGS) entry which is preliminary data.</text>
</comment>
<dbReference type="InterPro" id="IPR007492">
    <property type="entry name" value="LytTR_DNA-bd_dom"/>
</dbReference>
<dbReference type="AlphaFoldDB" id="A0A0R1TM06"/>
<dbReference type="Proteomes" id="UP000051048">
    <property type="component" value="Unassembled WGS sequence"/>
</dbReference>
<evidence type="ECO:0000259" key="1">
    <source>
        <dbReference type="PROSITE" id="PS50930"/>
    </source>
</evidence>
<evidence type="ECO:0000313" key="2">
    <source>
        <dbReference type="EMBL" id="KRL81694.1"/>
    </source>
</evidence>
<feature type="domain" description="HTH LytTR-type" evidence="1">
    <location>
        <begin position="42"/>
        <end position="143"/>
    </location>
</feature>
<dbReference type="PROSITE" id="PS50930">
    <property type="entry name" value="HTH_LYTTR"/>
    <property type="match status" value="1"/>
</dbReference>
<evidence type="ECO:0000313" key="3">
    <source>
        <dbReference type="Proteomes" id="UP000051048"/>
    </source>
</evidence>
<dbReference type="EMBL" id="AZFH01000032">
    <property type="protein sequence ID" value="KRL81694.1"/>
    <property type="molecule type" value="Genomic_DNA"/>
</dbReference>
<sequence>MKIRFKKVSGMKIGDIFVEISAREYNQQVQKLEVKLQEPNDINIKVDGRVVKILLKELESVEVLGDYLKLYPQGLLFRGTLSQFLTRLPLNFIQVSRSTVINLNFLQKVEPALSGNKIAKLYSGQPVSISRRYWKDVRERILQ</sequence>
<dbReference type="OrthoDB" id="9809318at2"/>
<dbReference type="Pfam" id="PF04397">
    <property type="entry name" value="LytTR"/>
    <property type="match status" value="1"/>
</dbReference>
<dbReference type="PANTHER" id="PTHR37299">
    <property type="entry name" value="TRANSCRIPTIONAL REGULATOR-RELATED"/>
    <property type="match status" value="1"/>
</dbReference>
<organism evidence="2 3">
    <name type="scientific">Ligilactobacillus equi DSM 15833 = JCM 10991</name>
    <dbReference type="NCBI Taxonomy" id="1423740"/>
    <lineage>
        <taxon>Bacteria</taxon>
        <taxon>Bacillati</taxon>
        <taxon>Bacillota</taxon>
        <taxon>Bacilli</taxon>
        <taxon>Lactobacillales</taxon>
        <taxon>Lactobacillaceae</taxon>
        <taxon>Ligilactobacillus</taxon>
    </lineage>
</organism>
<dbReference type="PANTHER" id="PTHR37299:SF1">
    <property type="entry name" value="STAGE 0 SPORULATION PROTEIN A HOMOLOG"/>
    <property type="match status" value="1"/>
</dbReference>
<name>A0A0R1TM06_9LACO</name>
<protein>
    <recommendedName>
        <fullName evidence="1">HTH LytTR-type domain-containing protein</fullName>
    </recommendedName>
</protein>
<gene>
    <name evidence="2" type="ORF">FC36_GL001430</name>
</gene>
<dbReference type="GO" id="GO:0000156">
    <property type="term" value="F:phosphorelay response regulator activity"/>
    <property type="evidence" value="ECO:0007669"/>
    <property type="project" value="InterPro"/>
</dbReference>
<proteinExistence type="predicted"/>
<dbReference type="PATRIC" id="fig|1423740.3.peg.1545"/>
<reference evidence="2 3" key="1">
    <citation type="journal article" date="2015" name="Genome Announc.">
        <title>Expanding the biotechnology potential of lactobacilli through comparative genomics of 213 strains and associated genera.</title>
        <authorList>
            <person name="Sun Z."/>
            <person name="Harris H.M."/>
            <person name="McCann A."/>
            <person name="Guo C."/>
            <person name="Argimon S."/>
            <person name="Zhang W."/>
            <person name="Yang X."/>
            <person name="Jeffery I.B."/>
            <person name="Cooney J.C."/>
            <person name="Kagawa T.F."/>
            <person name="Liu W."/>
            <person name="Song Y."/>
            <person name="Salvetti E."/>
            <person name="Wrobel A."/>
            <person name="Rasinkangas P."/>
            <person name="Parkhill J."/>
            <person name="Rea M.C."/>
            <person name="O'Sullivan O."/>
            <person name="Ritari J."/>
            <person name="Douillard F.P."/>
            <person name="Paul Ross R."/>
            <person name="Yang R."/>
            <person name="Briner A.E."/>
            <person name="Felis G.E."/>
            <person name="de Vos W.M."/>
            <person name="Barrangou R."/>
            <person name="Klaenhammer T.R."/>
            <person name="Caufield P.W."/>
            <person name="Cui Y."/>
            <person name="Zhang H."/>
            <person name="O'Toole P.W."/>
        </authorList>
    </citation>
    <scope>NUCLEOTIDE SEQUENCE [LARGE SCALE GENOMIC DNA]</scope>
    <source>
        <strain evidence="2 3">DSM 15833</strain>
    </source>
</reference>
<dbReference type="InterPro" id="IPR046947">
    <property type="entry name" value="LytR-like"/>
</dbReference>
<dbReference type="SMART" id="SM00850">
    <property type="entry name" value="LytTR"/>
    <property type="match status" value="1"/>
</dbReference>